<comment type="pathway">
    <text evidence="4">Sulfur metabolism; glutathione metabolism.</text>
</comment>
<dbReference type="InterPro" id="IPR000101">
    <property type="entry name" value="GGT_peptidase"/>
</dbReference>
<comment type="catalytic activity">
    <reaction evidence="4">
        <text>glutathione + H2O = L-cysteinylglycine + L-glutamate</text>
        <dbReference type="Rhea" id="RHEA:28807"/>
        <dbReference type="ChEBI" id="CHEBI:15377"/>
        <dbReference type="ChEBI" id="CHEBI:29985"/>
        <dbReference type="ChEBI" id="CHEBI:57925"/>
        <dbReference type="ChEBI" id="CHEBI:61694"/>
        <dbReference type="EC" id="3.4.19.13"/>
    </reaction>
</comment>
<evidence type="ECO:0000256" key="2">
    <source>
        <dbReference type="PIRSR" id="PIRSR600101-1"/>
    </source>
</evidence>
<proteinExistence type="inferred from homology"/>
<feature type="non-terminal residue" evidence="5">
    <location>
        <position position="552"/>
    </location>
</feature>
<dbReference type="GO" id="GO:0036374">
    <property type="term" value="F:glutathione hydrolase activity"/>
    <property type="evidence" value="ECO:0007669"/>
    <property type="project" value="UniProtKB-UniRule"/>
</dbReference>
<dbReference type="GO" id="GO:0103068">
    <property type="term" value="F:leukotriene C4 gamma-glutamyl transferase activity"/>
    <property type="evidence" value="ECO:0007669"/>
    <property type="project" value="UniProtKB-EC"/>
</dbReference>
<dbReference type="GO" id="GO:0005886">
    <property type="term" value="C:plasma membrane"/>
    <property type="evidence" value="ECO:0007669"/>
    <property type="project" value="TreeGrafter"/>
</dbReference>
<evidence type="ECO:0000256" key="1">
    <source>
        <dbReference type="ARBA" id="ARBA00009381"/>
    </source>
</evidence>
<comment type="similarity">
    <text evidence="1">Belongs to the gamma-glutamyltransferase family.</text>
</comment>
<feature type="binding site" evidence="3">
    <location>
        <position position="419"/>
    </location>
    <ligand>
        <name>L-glutamate</name>
        <dbReference type="ChEBI" id="CHEBI:29985"/>
    </ligand>
</feature>
<dbReference type="GO" id="GO:0006954">
    <property type="term" value="P:inflammatory response"/>
    <property type="evidence" value="ECO:0007669"/>
    <property type="project" value="TreeGrafter"/>
</dbReference>
<dbReference type="SUPFAM" id="SSF56235">
    <property type="entry name" value="N-terminal nucleophile aminohydrolases (Ntn hydrolases)"/>
    <property type="match status" value="1"/>
</dbReference>
<keyword evidence="4" id="KW-0472">Membrane</keyword>
<keyword evidence="4" id="KW-1133">Transmembrane helix</keyword>
<sequence>MAKSKKRVRGCVCFALICVIVISILLIVLLVKSNRCEYTQAAVAADSEICSDVGRNILQEGGSAVDGAIAALLCTSLVNPQSMGLGGGAIFTVFVDPGHVKVINGRERVPKVFKRDLLNDCPQNTILLPGSQWIGVPGEIQAYKTVHDLYGKLPWKTLFKPAIKLAREGFPLPSVLDKYLYFFQKAMVNSSLCSVFCKDNKVLKKGDILQYPELAKTMEIIADKGPNAFYEGKLAEDLIQDIKSAGGSLSLEDLRSMQAEVKDALPVQLGDYTMYIPPLPASGPLLSFILNVMKGYSLRPESMKGEEEIWTYHHIIETLKFANGLKKYVKDPAFSDGNDTSHLVSLDFANQVRAMIKDEPQPLQYYNVMPSADSMGTSHLSVIDKNGMAVSVTSTINQMFGSTVYSPRTGVILNNELADFCGRATKISAGEQPPSSMVPTVLYSKPEKTVLVVGGAGGSMIVSSVALAIMNHIWMGKDLKDAISAPVVFVDSSNGVNFEKTFDQAVKEKLKAMGHKEGKLQHFFNVVNAISKQGSCITAVSDARKEGKAAGY</sequence>
<feature type="non-terminal residue" evidence="5">
    <location>
        <position position="1"/>
    </location>
</feature>
<dbReference type="AlphaFoldDB" id="A0A8J7NN54"/>
<dbReference type="Gene3D" id="1.10.246.130">
    <property type="match status" value="1"/>
</dbReference>
<evidence type="ECO:0000256" key="4">
    <source>
        <dbReference type="RuleBase" id="RU368068"/>
    </source>
</evidence>
<feature type="binding site" evidence="3">
    <location>
        <begin position="435"/>
        <end position="436"/>
    </location>
    <ligand>
        <name>L-glutamate</name>
        <dbReference type="ChEBI" id="CHEBI:29985"/>
    </ligand>
</feature>
<dbReference type="InterPro" id="IPR043138">
    <property type="entry name" value="GGT_lsub"/>
</dbReference>
<dbReference type="PANTHER" id="PTHR11686:SF19">
    <property type="entry name" value="GLUTATHIONE HYDROLASE 5 PROENZYME"/>
    <property type="match status" value="1"/>
</dbReference>
<dbReference type="Proteomes" id="UP000736164">
    <property type="component" value="Unassembled WGS sequence"/>
</dbReference>
<evidence type="ECO:0000313" key="6">
    <source>
        <dbReference type="Proteomes" id="UP000736164"/>
    </source>
</evidence>
<accession>A0A8J7NN54</accession>
<keyword evidence="4" id="KW-0012">Acyltransferase</keyword>
<gene>
    <name evidence="5" type="primary">Ggt5_0</name>
    <name evidence="5" type="ORF">GTO95_0016202</name>
</gene>
<evidence type="ECO:0000256" key="3">
    <source>
        <dbReference type="PIRSR" id="PIRSR600101-2"/>
    </source>
</evidence>
<evidence type="ECO:0000313" key="5">
    <source>
        <dbReference type="EMBL" id="MBN3316692.1"/>
    </source>
</evidence>
<keyword evidence="4" id="KW-0812">Transmembrane</keyword>
<comment type="catalytic activity">
    <reaction evidence="4">
        <text>an N-terminal (5-L-glutamyl)-[peptide] + an alpha-amino acid = 5-L-glutamyl amino acid + an N-terminal L-alpha-aminoacyl-[peptide]</text>
        <dbReference type="Rhea" id="RHEA:23904"/>
        <dbReference type="Rhea" id="RHEA-COMP:9780"/>
        <dbReference type="Rhea" id="RHEA-COMP:9795"/>
        <dbReference type="ChEBI" id="CHEBI:77644"/>
        <dbReference type="ChEBI" id="CHEBI:78597"/>
        <dbReference type="ChEBI" id="CHEBI:78599"/>
        <dbReference type="ChEBI" id="CHEBI:78608"/>
        <dbReference type="EC" id="2.3.2.2"/>
    </reaction>
</comment>
<dbReference type="UniPathway" id="UPA00204"/>
<feature type="binding site" evidence="3">
    <location>
        <begin position="395"/>
        <end position="397"/>
    </location>
    <ligand>
        <name>L-glutamate</name>
        <dbReference type="ChEBI" id="CHEBI:29985"/>
    </ligand>
</feature>
<dbReference type="Gene3D" id="3.60.20.40">
    <property type="match status" value="1"/>
</dbReference>
<feature type="binding site" evidence="3">
    <location>
        <position position="458"/>
    </location>
    <ligand>
        <name>L-glutamate</name>
        <dbReference type="ChEBI" id="CHEBI:29985"/>
    </ligand>
</feature>
<name>A0A8J7NN54_ATRSP</name>
<keyword evidence="4" id="KW-0808">Transferase</keyword>
<reference evidence="5" key="1">
    <citation type="journal article" date="2021" name="Cell">
        <title>Tracing the genetic footprints of vertebrate landing in non-teleost ray-finned fishes.</title>
        <authorList>
            <person name="Bi X."/>
            <person name="Wang K."/>
            <person name="Yang L."/>
            <person name="Pan H."/>
            <person name="Jiang H."/>
            <person name="Wei Q."/>
            <person name="Fang M."/>
            <person name="Yu H."/>
            <person name="Zhu C."/>
            <person name="Cai Y."/>
            <person name="He Y."/>
            <person name="Gan X."/>
            <person name="Zeng H."/>
            <person name="Yu D."/>
            <person name="Zhu Y."/>
            <person name="Jiang H."/>
            <person name="Qiu Q."/>
            <person name="Yang H."/>
            <person name="Zhang Y.E."/>
            <person name="Wang W."/>
            <person name="Zhu M."/>
            <person name="He S."/>
            <person name="Zhang G."/>
        </authorList>
    </citation>
    <scope>NUCLEOTIDE SEQUENCE</scope>
    <source>
        <strain evidence="5">Allg_001</strain>
    </source>
</reference>
<dbReference type="EMBL" id="JAAWVO010030973">
    <property type="protein sequence ID" value="MBN3316692.1"/>
    <property type="molecule type" value="Genomic_DNA"/>
</dbReference>
<dbReference type="InterPro" id="IPR043137">
    <property type="entry name" value="GGT_ssub_C"/>
</dbReference>
<feature type="transmembrane region" description="Helical" evidence="4">
    <location>
        <begin position="12"/>
        <end position="31"/>
    </location>
</feature>
<dbReference type="FunFam" id="3.60.20.40:FF:000011">
    <property type="entry name" value="Gamma-glutamyltransferase 5a"/>
    <property type="match status" value="1"/>
</dbReference>
<keyword evidence="4 5" id="KW-0378">Hydrolase</keyword>
<dbReference type="GO" id="GO:0002951">
    <property type="term" value="F:leukotriene-C(4) hydrolase"/>
    <property type="evidence" value="ECO:0007669"/>
    <property type="project" value="TreeGrafter"/>
</dbReference>
<dbReference type="FunFam" id="1.10.246.130:FF:000001">
    <property type="entry name" value="Gamma-glutamyltransferase 5 isoform 1"/>
    <property type="match status" value="1"/>
</dbReference>
<dbReference type="PANTHER" id="PTHR11686">
    <property type="entry name" value="GAMMA GLUTAMYL TRANSPEPTIDASE"/>
    <property type="match status" value="1"/>
</dbReference>
<comment type="catalytic activity">
    <reaction evidence="4">
        <text>an S-substituted glutathione + H2O = an S-substituted L-cysteinylglycine + L-glutamate</text>
        <dbReference type="Rhea" id="RHEA:59468"/>
        <dbReference type="ChEBI" id="CHEBI:15377"/>
        <dbReference type="ChEBI" id="CHEBI:29985"/>
        <dbReference type="ChEBI" id="CHEBI:90779"/>
        <dbReference type="ChEBI" id="CHEBI:143103"/>
        <dbReference type="EC" id="3.4.19.13"/>
    </reaction>
</comment>
<keyword evidence="6" id="KW-1185">Reference proteome</keyword>
<comment type="subcellular location">
    <subcellularLocation>
        <location evidence="4">Membrane</location>
        <topology evidence="4">Single-pass type II membrane protein</topology>
    </subcellularLocation>
</comment>
<protein>
    <recommendedName>
        <fullName evidence="4">Glutathione hydrolase</fullName>
        <ecNumber evidence="4">2.3.2.2</ecNumber>
        <ecNumber evidence="4">3.4.19.13</ecNumber>
    </recommendedName>
    <alternativeName>
        <fullName evidence="4">Gamma-glutamyltransferase</fullName>
    </alternativeName>
    <alternativeName>
        <fullName evidence="4">Gamma-glutamyltranspeptidase</fullName>
    </alternativeName>
</protein>
<organism evidence="5 6">
    <name type="scientific">Atractosteus spatula</name>
    <name type="common">Alligator gar</name>
    <name type="synonym">Lepisosteus spatula</name>
    <dbReference type="NCBI Taxonomy" id="7917"/>
    <lineage>
        <taxon>Eukaryota</taxon>
        <taxon>Metazoa</taxon>
        <taxon>Chordata</taxon>
        <taxon>Craniata</taxon>
        <taxon>Vertebrata</taxon>
        <taxon>Euteleostomi</taxon>
        <taxon>Actinopterygii</taxon>
        <taxon>Neopterygii</taxon>
        <taxon>Holostei</taxon>
        <taxon>Semionotiformes</taxon>
        <taxon>Lepisosteidae</taxon>
        <taxon>Atractosteus</taxon>
    </lineage>
</organism>
<dbReference type="PRINTS" id="PR01210">
    <property type="entry name" value="GGTRANSPTASE"/>
</dbReference>
<comment type="function">
    <text evidence="4">Cleaves the gamma-glutamyl peptide bond of glutathione and glutathione conjugates.</text>
</comment>
<dbReference type="EC" id="2.3.2.2" evidence="4"/>
<dbReference type="InterPro" id="IPR029055">
    <property type="entry name" value="Ntn_hydrolases_N"/>
</dbReference>
<feature type="binding site" evidence="3">
    <location>
        <position position="106"/>
    </location>
    <ligand>
        <name>L-glutamate</name>
        <dbReference type="ChEBI" id="CHEBI:29985"/>
    </ligand>
</feature>
<feature type="active site" description="Nucleophile" evidence="2">
    <location>
        <position position="377"/>
    </location>
</feature>
<dbReference type="GO" id="GO:1901750">
    <property type="term" value="P:leukotriene D4 biosynthetic process"/>
    <property type="evidence" value="ECO:0007669"/>
    <property type="project" value="TreeGrafter"/>
</dbReference>
<dbReference type="EC" id="3.4.19.13" evidence="4"/>
<comment type="caution">
    <text evidence="5">The sequence shown here is derived from an EMBL/GenBank/DDBJ whole genome shotgun (WGS) entry which is preliminary data.</text>
</comment>
<dbReference type="Pfam" id="PF01019">
    <property type="entry name" value="G_glu_transpept"/>
    <property type="match status" value="1"/>
</dbReference>
<dbReference type="GO" id="GO:0006751">
    <property type="term" value="P:glutathione catabolic process"/>
    <property type="evidence" value="ECO:0007669"/>
    <property type="project" value="UniProtKB-UniRule"/>
</dbReference>